<evidence type="ECO:0000313" key="2">
    <source>
        <dbReference type="Proteomes" id="UP000002748"/>
    </source>
</evidence>
<reference evidence="1 2" key="1">
    <citation type="journal article" date="2012" name="Eukaryot. Cell">
        <title>Draft genome sequence of CBS 2479, the standard type strain of Trichosporon asahii.</title>
        <authorList>
            <person name="Yang R.Y."/>
            <person name="Li H.T."/>
            <person name="Zhu H."/>
            <person name="Zhou G.P."/>
            <person name="Wang M."/>
            <person name="Wang L."/>
        </authorList>
    </citation>
    <scope>NUCLEOTIDE SEQUENCE [LARGE SCALE GENOMIC DNA]</scope>
    <source>
        <strain evidence="2">ATCC 90039 / CBS 2479 / JCM 2466 / KCTC 7840 / NCYC 2677 / UAMH 7654</strain>
    </source>
</reference>
<evidence type="ECO:0000313" key="1">
    <source>
        <dbReference type="EMBL" id="EJT48315.1"/>
    </source>
</evidence>
<dbReference type="Proteomes" id="UP000002748">
    <property type="component" value="Unassembled WGS sequence"/>
</dbReference>
<comment type="caution">
    <text evidence="1">The sequence shown here is derived from an EMBL/GenBank/DDBJ whole genome shotgun (WGS) entry which is preliminary data.</text>
</comment>
<accession>J4UBP8</accession>
<gene>
    <name evidence="1" type="ORF">A1Q1_02598</name>
</gene>
<dbReference type="GeneID" id="25986111"/>
<dbReference type="RefSeq" id="XP_014179334.1">
    <property type="nucleotide sequence ID" value="XM_014323859.1"/>
</dbReference>
<sequence>MSSVLPNTASPALITTPLHSPSKARRTCFNLEIQTTPGMRTCRSEIPTTVRPSHVRVLVLCLMLAGESATDVLTHPMKPFSVITILRSFIPLHPFFRSLVTSSSTTNVPASGALAHTSSANAHHAMSSQNVNISYWPSRSGDDSSQELLKEDTQVGAPIHYPHVDHHHHDVTSGRRTDPIDFIALGAVANRRSKECHRRCLSSSISTSATLHGVPLYSFLPRACRAALESTESLLPLLWNRGHSLASFWHGLRSRNTALNKLK</sequence>
<protein>
    <submittedName>
        <fullName evidence="1">Uncharacterized protein</fullName>
    </submittedName>
</protein>
<organism evidence="1 2">
    <name type="scientific">Trichosporon asahii var. asahii (strain ATCC 90039 / CBS 2479 / JCM 2466 / KCTC 7840 / NBRC 103889/ NCYC 2677 / UAMH 7654)</name>
    <name type="common">Yeast</name>
    <dbReference type="NCBI Taxonomy" id="1186058"/>
    <lineage>
        <taxon>Eukaryota</taxon>
        <taxon>Fungi</taxon>
        <taxon>Dikarya</taxon>
        <taxon>Basidiomycota</taxon>
        <taxon>Agaricomycotina</taxon>
        <taxon>Tremellomycetes</taxon>
        <taxon>Trichosporonales</taxon>
        <taxon>Trichosporonaceae</taxon>
        <taxon>Trichosporon</taxon>
    </lineage>
</organism>
<dbReference type="HOGENOM" id="CLU_1058410_0_0_1"/>
<dbReference type="EMBL" id="ALBS01000206">
    <property type="protein sequence ID" value="EJT48315.1"/>
    <property type="molecule type" value="Genomic_DNA"/>
</dbReference>
<dbReference type="VEuPathDB" id="FungiDB:A1Q1_02598"/>
<proteinExistence type="predicted"/>
<dbReference type="KEGG" id="tasa:A1Q1_02598"/>
<dbReference type="AlphaFoldDB" id="J4UBP8"/>
<name>J4UBP8_TRIAS</name>